<dbReference type="EMBL" id="SUPK01000002">
    <property type="protein sequence ID" value="TJY43097.1"/>
    <property type="molecule type" value="Genomic_DNA"/>
</dbReference>
<dbReference type="Proteomes" id="UP000309673">
    <property type="component" value="Unassembled WGS sequence"/>
</dbReference>
<accession>A0A4U0FE54</accession>
<keyword evidence="2" id="KW-1185">Reference proteome</keyword>
<proteinExistence type="predicted"/>
<comment type="caution">
    <text evidence="1">The sequence shown here is derived from an EMBL/GenBank/DDBJ whole genome shotgun (WGS) entry which is preliminary data.</text>
</comment>
<dbReference type="OrthoDB" id="9857896at2"/>
<reference evidence="1 2" key="1">
    <citation type="submission" date="2019-04" db="EMBL/GenBank/DDBJ databases">
        <title>Cohnella sp. nov., isolated from soil.</title>
        <authorList>
            <person name="Kim W."/>
        </authorList>
    </citation>
    <scope>NUCLEOTIDE SEQUENCE [LARGE SCALE GENOMIC DNA]</scope>
    <source>
        <strain evidence="1 2">CAU 1483</strain>
    </source>
</reference>
<sequence>MTELKSLEQEADNLLSGIFEGDPVSQEFTHQLKTVIMAYLEDDSLVEVNVENRDDDSITCSVLSKDGIHKFHYESEEEWGGMFFGRDEVEHAFYALNELEQETEVYTEAQTGTNPEE</sequence>
<name>A0A4U0FE54_9BACL</name>
<dbReference type="RefSeq" id="WP_136776462.1">
    <property type="nucleotide sequence ID" value="NZ_SUPK01000002.1"/>
</dbReference>
<evidence type="ECO:0000313" key="1">
    <source>
        <dbReference type="EMBL" id="TJY43097.1"/>
    </source>
</evidence>
<protein>
    <submittedName>
        <fullName evidence="1">Uncharacterized protein</fullName>
    </submittedName>
</protein>
<organism evidence="1 2">
    <name type="scientific">Cohnella pontilimi</name>
    <dbReference type="NCBI Taxonomy" id="2564100"/>
    <lineage>
        <taxon>Bacteria</taxon>
        <taxon>Bacillati</taxon>
        <taxon>Bacillota</taxon>
        <taxon>Bacilli</taxon>
        <taxon>Bacillales</taxon>
        <taxon>Paenibacillaceae</taxon>
        <taxon>Cohnella</taxon>
    </lineage>
</organism>
<gene>
    <name evidence="1" type="ORF">E5161_04155</name>
</gene>
<dbReference type="AlphaFoldDB" id="A0A4U0FE54"/>
<evidence type="ECO:0000313" key="2">
    <source>
        <dbReference type="Proteomes" id="UP000309673"/>
    </source>
</evidence>